<dbReference type="OrthoDB" id="118635at2"/>
<dbReference type="SUPFAM" id="SSF109854">
    <property type="entry name" value="DinB/YfiT-like putative metalloenzymes"/>
    <property type="match status" value="1"/>
</dbReference>
<feature type="binding site" evidence="3">
    <location>
        <position position="51"/>
    </location>
    <ligand>
        <name>a divalent metal cation</name>
        <dbReference type="ChEBI" id="CHEBI:60240"/>
    </ligand>
</feature>
<dbReference type="AlphaFoldDB" id="A0A1X9YUJ7"/>
<organism evidence="4 5">
    <name type="scientific">Pontibacter actiniarum</name>
    <dbReference type="NCBI Taxonomy" id="323450"/>
    <lineage>
        <taxon>Bacteria</taxon>
        <taxon>Pseudomonadati</taxon>
        <taxon>Bacteroidota</taxon>
        <taxon>Cytophagia</taxon>
        <taxon>Cytophagales</taxon>
        <taxon>Hymenobacteraceae</taxon>
        <taxon>Pontibacter</taxon>
    </lineage>
</organism>
<evidence type="ECO:0000256" key="1">
    <source>
        <dbReference type="ARBA" id="ARBA00008635"/>
    </source>
</evidence>
<keyword evidence="2 3" id="KW-0479">Metal-binding</keyword>
<keyword evidence="5" id="KW-1185">Reference proteome</keyword>
<dbReference type="KEGG" id="pact:CA264_14735"/>
<dbReference type="GO" id="GO:0046872">
    <property type="term" value="F:metal ion binding"/>
    <property type="evidence" value="ECO:0007669"/>
    <property type="project" value="UniProtKB-KW"/>
</dbReference>
<dbReference type="PANTHER" id="PTHR37302:SF3">
    <property type="entry name" value="DAMAGE-INDUCIBLE PROTEIN DINB"/>
    <property type="match status" value="1"/>
</dbReference>
<sequence>MEPQATLRQQYAMVQQSREVLLQYCDTITTADFCMENSSFGRGSMRNLLVHVGNTYELWLGKRALRREASLTAPEAIGNVEACRSFFQSVDALVAAFLDAFSQDYLSEIKLSINNTPAQASPLKLFTHVVTHEYHHKGQVLSLSRHLGYTPVDTDIMR</sequence>
<evidence type="ECO:0000313" key="4">
    <source>
        <dbReference type="EMBL" id="ARS36576.1"/>
    </source>
</evidence>
<dbReference type="Gene3D" id="1.20.120.450">
    <property type="entry name" value="dinb family like domain"/>
    <property type="match status" value="1"/>
</dbReference>
<dbReference type="Proteomes" id="UP000266292">
    <property type="component" value="Chromosome"/>
</dbReference>
<dbReference type="PANTHER" id="PTHR37302">
    <property type="entry name" value="SLR1116 PROTEIN"/>
    <property type="match status" value="1"/>
</dbReference>
<comment type="similarity">
    <text evidence="1">Belongs to the DinB family.</text>
</comment>
<feature type="binding site" evidence="3">
    <location>
        <position position="132"/>
    </location>
    <ligand>
        <name>a divalent metal cation</name>
        <dbReference type="ChEBI" id="CHEBI:60240"/>
    </ligand>
</feature>
<reference evidence="5" key="1">
    <citation type="submission" date="2017-05" db="EMBL/GenBank/DDBJ databases">
        <authorList>
            <person name="Ray J."/>
            <person name="Price M."/>
            <person name="Deutschbauer A."/>
        </authorList>
    </citation>
    <scope>NUCLEOTIDE SEQUENCE [LARGE SCALE GENOMIC DNA]</scope>
    <source>
        <strain evidence="5">DSM 19842</strain>
    </source>
</reference>
<dbReference type="Pfam" id="PF05163">
    <property type="entry name" value="DinB"/>
    <property type="match status" value="1"/>
</dbReference>
<evidence type="ECO:0000256" key="2">
    <source>
        <dbReference type="ARBA" id="ARBA00022723"/>
    </source>
</evidence>
<accession>A0A1X9YUJ7</accession>
<dbReference type="InterPro" id="IPR034660">
    <property type="entry name" value="DinB/YfiT-like"/>
</dbReference>
<evidence type="ECO:0000256" key="3">
    <source>
        <dbReference type="PIRSR" id="PIRSR607837-1"/>
    </source>
</evidence>
<proteinExistence type="inferred from homology"/>
<feature type="binding site" evidence="3">
    <location>
        <position position="136"/>
    </location>
    <ligand>
        <name>a divalent metal cation</name>
        <dbReference type="ChEBI" id="CHEBI:60240"/>
    </ligand>
</feature>
<protein>
    <submittedName>
        <fullName evidence="4">Damage-inducible protein DinB</fullName>
    </submittedName>
</protein>
<evidence type="ECO:0000313" key="5">
    <source>
        <dbReference type="Proteomes" id="UP000266292"/>
    </source>
</evidence>
<dbReference type="STRING" id="709015.GCA_000472485_02978"/>
<dbReference type="RefSeq" id="WP_036776923.1">
    <property type="nucleotide sequence ID" value="NZ_CP021235.1"/>
</dbReference>
<gene>
    <name evidence="4" type="ORF">CA264_14735</name>
</gene>
<name>A0A1X9YUJ7_9BACT</name>
<dbReference type="InterPro" id="IPR007837">
    <property type="entry name" value="DinB"/>
</dbReference>
<dbReference type="EMBL" id="CP021235">
    <property type="protein sequence ID" value="ARS36576.1"/>
    <property type="molecule type" value="Genomic_DNA"/>
</dbReference>